<keyword evidence="2" id="KW-0472">Membrane</keyword>
<evidence type="ECO:0000256" key="1">
    <source>
        <dbReference type="SAM" id="MobiDB-lite"/>
    </source>
</evidence>
<dbReference type="Proteomes" id="UP000275772">
    <property type="component" value="Unassembled WGS sequence"/>
</dbReference>
<gene>
    <name evidence="3" type="ORF">BLGHR1_12663</name>
</gene>
<proteinExistence type="predicted"/>
<dbReference type="Pfam" id="PF12273">
    <property type="entry name" value="RCR"/>
    <property type="match status" value="1"/>
</dbReference>
<name>A0A383UQ49_BLUHO</name>
<evidence type="ECO:0000256" key="2">
    <source>
        <dbReference type="SAM" id="Phobius"/>
    </source>
</evidence>
<accession>A0A383UQ49</accession>
<feature type="transmembrane region" description="Helical" evidence="2">
    <location>
        <begin position="31"/>
        <end position="53"/>
    </location>
</feature>
<protein>
    <submittedName>
        <fullName evidence="3">Uncharacterized protein</fullName>
    </submittedName>
</protein>
<dbReference type="VEuPathDB" id="FungiDB:BLGHR1_12663"/>
<feature type="compositionally biased region" description="Polar residues" evidence="1">
    <location>
        <begin position="120"/>
        <end position="138"/>
    </location>
</feature>
<organism evidence="3 4">
    <name type="scientific">Blumeria hordei</name>
    <name type="common">Barley powdery mildew</name>
    <name type="synonym">Blumeria graminis f. sp. hordei</name>
    <dbReference type="NCBI Taxonomy" id="2867405"/>
    <lineage>
        <taxon>Eukaryota</taxon>
        <taxon>Fungi</taxon>
        <taxon>Dikarya</taxon>
        <taxon>Ascomycota</taxon>
        <taxon>Pezizomycotina</taxon>
        <taxon>Leotiomycetes</taxon>
        <taxon>Erysiphales</taxon>
        <taxon>Erysiphaceae</taxon>
        <taxon>Blumeria</taxon>
    </lineage>
</organism>
<feature type="compositionally biased region" description="Polar residues" evidence="1">
    <location>
        <begin position="165"/>
        <end position="178"/>
    </location>
</feature>
<evidence type="ECO:0000313" key="4">
    <source>
        <dbReference type="Proteomes" id="UP000275772"/>
    </source>
</evidence>
<evidence type="ECO:0000313" key="3">
    <source>
        <dbReference type="EMBL" id="SZF01889.1"/>
    </source>
</evidence>
<dbReference type="AlphaFoldDB" id="A0A383UQ49"/>
<dbReference type="InterPro" id="IPR020999">
    <property type="entry name" value="Chitin_synth_reg_RCR"/>
</dbReference>
<sequence length="178" mass="20225">MAAFVKRQFVGDDFIIVEREPSFWWTKTGQIVRWSIFFGLSTIFTAYILIGYIHAKSRMKKGLPLLSYHRWLVSDETRMRYDPNYTNPNIFYGYHQNGIGMQPMPQQMYGMNAPLPPTYQPQAGVTKVDSSPYNSQPTHRPETSDPTPNYEAPPGPPPPPTLPPNQTGATATGNPYRL</sequence>
<keyword evidence="2" id="KW-0812">Transmembrane</keyword>
<feature type="compositionally biased region" description="Pro residues" evidence="1">
    <location>
        <begin position="151"/>
        <end position="163"/>
    </location>
</feature>
<feature type="region of interest" description="Disordered" evidence="1">
    <location>
        <begin position="112"/>
        <end position="178"/>
    </location>
</feature>
<keyword evidence="2" id="KW-1133">Transmembrane helix</keyword>
<reference evidence="3 4" key="1">
    <citation type="submission" date="2017-11" db="EMBL/GenBank/DDBJ databases">
        <authorList>
            <person name="Kracher B."/>
        </authorList>
    </citation>
    <scope>NUCLEOTIDE SEQUENCE [LARGE SCALE GENOMIC DNA]</scope>
    <source>
        <strain evidence="3 4">RACE1</strain>
    </source>
</reference>
<dbReference type="EMBL" id="UNSH01000041">
    <property type="protein sequence ID" value="SZF01889.1"/>
    <property type="molecule type" value="Genomic_DNA"/>
</dbReference>